<gene>
    <name evidence="1" type="ORF">SHI21_10390</name>
</gene>
<dbReference type="Proteomes" id="UP001302274">
    <property type="component" value="Unassembled WGS sequence"/>
</dbReference>
<keyword evidence="2" id="KW-1185">Reference proteome</keyword>
<sequence>MNIGKKLKSLLQKNKKYFNYLKHLTLKYPKKNDLLVYDVVGSEEIKKILFPDRDFTVLAVRGEWFSVHPILIIKVLYYTVIKKIRLRMSYDLAFISLVKPKLLITLIDNNHNFHRLAKYYKSEFVCIQNGFRSHNCAKEFDEIPTLFCFGKRDIDLYKDHGVKLNETFPIGSIRSSYFLKDIAPTLENKPTYDICLISEYLFGMEKPDYEVTEEGVRLLYEWTFILSDYIKRYLDGKNLRMVIAGRQRSTESAGEKEFYKKYFGNNVEVFPSDKEYLNSYRLSYKSSLVVSYCSTLGFEALSWGKKVLFFPHPDEKNLAVDHSKSRFFKTQIGTFEEFESKMNTLLFNLSLDQFEEEVAKDKEYFMSNHLDTYKIIKSYVDKILDN</sequence>
<evidence type="ECO:0000313" key="2">
    <source>
        <dbReference type="Proteomes" id="UP001302274"/>
    </source>
</evidence>
<organism evidence="1 2">
    <name type="scientific">Bacteriovorax antarcticus</name>
    <dbReference type="NCBI Taxonomy" id="3088717"/>
    <lineage>
        <taxon>Bacteria</taxon>
        <taxon>Pseudomonadati</taxon>
        <taxon>Bdellovibrionota</taxon>
        <taxon>Bacteriovoracia</taxon>
        <taxon>Bacteriovoracales</taxon>
        <taxon>Bacteriovoracaceae</taxon>
        <taxon>Bacteriovorax</taxon>
    </lineage>
</organism>
<accession>A0ABU5VU77</accession>
<protein>
    <submittedName>
        <fullName evidence="1">Uncharacterized protein</fullName>
    </submittedName>
</protein>
<reference evidence="1 2" key="1">
    <citation type="submission" date="2023-11" db="EMBL/GenBank/DDBJ databases">
        <title>A Novel Polar Bacteriovorax (B. antarcticus) Isolated from the Biocrust in Antarctica.</title>
        <authorList>
            <person name="Mun W."/>
            <person name="Choi S.Y."/>
            <person name="Mitchell R.J."/>
        </authorList>
    </citation>
    <scope>NUCLEOTIDE SEQUENCE [LARGE SCALE GENOMIC DNA]</scope>
    <source>
        <strain evidence="1 2">PP10</strain>
    </source>
</reference>
<dbReference type="EMBL" id="JAYGJQ010000002">
    <property type="protein sequence ID" value="MEA9356616.1"/>
    <property type="molecule type" value="Genomic_DNA"/>
</dbReference>
<evidence type="ECO:0000313" key="1">
    <source>
        <dbReference type="EMBL" id="MEA9356616.1"/>
    </source>
</evidence>
<comment type="caution">
    <text evidence="1">The sequence shown here is derived from an EMBL/GenBank/DDBJ whole genome shotgun (WGS) entry which is preliminary data.</text>
</comment>
<proteinExistence type="predicted"/>
<name>A0ABU5VU77_9BACT</name>
<dbReference type="RefSeq" id="WP_323576423.1">
    <property type="nucleotide sequence ID" value="NZ_JAYGJQ010000002.1"/>
</dbReference>